<dbReference type="Gene3D" id="1.25.40.10">
    <property type="entry name" value="Tetratricopeptide repeat domain"/>
    <property type="match status" value="1"/>
</dbReference>
<dbReference type="AlphaFoldDB" id="A0A090WM56"/>
<evidence type="ECO:0000313" key="2">
    <source>
        <dbReference type="Proteomes" id="UP000029641"/>
    </source>
</evidence>
<proteinExistence type="predicted"/>
<reference evidence="1 2" key="1">
    <citation type="journal article" date="2014" name="Genome Announc.">
        <title>Draft Genome Sequence of Marine Flavobacterium Jejuia pallidilutea Strain 11shimoA1 and Pigmentation Mutants.</title>
        <authorList>
            <person name="Takatani N."/>
            <person name="Nakanishi M."/>
            <person name="Meirelles P."/>
            <person name="Mino S."/>
            <person name="Suda W."/>
            <person name="Oshima K."/>
            <person name="Hattori M."/>
            <person name="Ohkuma M."/>
            <person name="Hosokawa M."/>
            <person name="Miyashita K."/>
            <person name="Thompson F.L."/>
            <person name="Niwa A."/>
            <person name="Sawabe T."/>
            <person name="Sawabe T."/>
        </authorList>
    </citation>
    <scope>NUCLEOTIDE SEQUENCE [LARGE SCALE GENOMIC DNA]</scope>
    <source>
        <strain evidence="1 2">JCM 19301</strain>
    </source>
</reference>
<gene>
    <name evidence="1" type="ORF">JCM19301_1915</name>
</gene>
<sequence length="51" mass="5874">MLELDSASYHFDKAFKGYTEIDDKKGQATTLFKIGWVYKKEAISKVRCKAI</sequence>
<dbReference type="Proteomes" id="UP000029641">
    <property type="component" value="Unassembled WGS sequence"/>
</dbReference>
<dbReference type="EMBL" id="BBNR01000021">
    <property type="protein sequence ID" value="GAL68517.1"/>
    <property type="molecule type" value="Genomic_DNA"/>
</dbReference>
<organism evidence="1 2">
    <name type="scientific">Jejuia pallidilutea</name>
    <dbReference type="NCBI Taxonomy" id="504487"/>
    <lineage>
        <taxon>Bacteria</taxon>
        <taxon>Pseudomonadati</taxon>
        <taxon>Bacteroidota</taxon>
        <taxon>Flavobacteriia</taxon>
        <taxon>Flavobacteriales</taxon>
        <taxon>Flavobacteriaceae</taxon>
        <taxon>Jejuia</taxon>
    </lineage>
</organism>
<dbReference type="InterPro" id="IPR011990">
    <property type="entry name" value="TPR-like_helical_dom_sf"/>
</dbReference>
<accession>A0A090WM56</accession>
<evidence type="ECO:0000313" key="1">
    <source>
        <dbReference type="EMBL" id="GAL68517.1"/>
    </source>
</evidence>
<comment type="caution">
    <text evidence="1">The sequence shown here is derived from an EMBL/GenBank/DDBJ whole genome shotgun (WGS) entry which is preliminary data.</text>
</comment>
<protein>
    <submittedName>
        <fullName evidence="1">Uncharacterized protein</fullName>
    </submittedName>
</protein>
<name>A0A090WM56_9FLAO</name>